<dbReference type="RefSeq" id="WP_267889882.1">
    <property type="nucleotide sequence ID" value="NZ_LZYB01000006.1"/>
</dbReference>
<comment type="caution">
    <text evidence="1">The sequence shown here is derived from an EMBL/GenBank/DDBJ whole genome shotgun (WGS) entry which is preliminary data.</text>
</comment>
<organism evidence="1 2">
    <name type="scientific">Erythrobacter dokdonensis DSW-74</name>
    <dbReference type="NCBI Taxonomy" id="1300349"/>
    <lineage>
        <taxon>Bacteria</taxon>
        <taxon>Pseudomonadati</taxon>
        <taxon>Pseudomonadota</taxon>
        <taxon>Alphaproteobacteria</taxon>
        <taxon>Sphingomonadales</taxon>
        <taxon>Erythrobacteraceae</taxon>
        <taxon>Erythrobacter/Porphyrobacter group</taxon>
        <taxon>Erythrobacter</taxon>
    </lineage>
</organism>
<sequence>MEGRLLHFLMALIVRPHRCPYHETDCESGHLCVRCEDDRQY</sequence>
<gene>
    <name evidence="1" type="ORF">I603_2288</name>
</gene>
<accession>A0A1A7BF00</accession>
<dbReference type="STRING" id="1300349.I603_2288"/>
<evidence type="ECO:0000313" key="2">
    <source>
        <dbReference type="Proteomes" id="UP000092484"/>
    </source>
</evidence>
<evidence type="ECO:0000313" key="1">
    <source>
        <dbReference type="EMBL" id="OBV10326.1"/>
    </source>
</evidence>
<name>A0A1A7BF00_9SPHN</name>
<keyword evidence="2" id="KW-1185">Reference proteome</keyword>
<proteinExistence type="predicted"/>
<reference evidence="1 2" key="1">
    <citation type="submission" date="2016-06" db="EMBL/GenBank/DDBJ databases">
        <title>Genome sequence of Porphyrobacter dokdonensis DSW-74.</title>
        <authorList>
            <person name="Kim J.F."/>
            <person name="Song J.Y."/>
        </authorList>
    </citation>
    <scope>NUCLEOTIDE SEQUENCE [LARGE SCALE GENOMIC DNA]</scope>
    <source>
        <strain evidence="1 2">DSW-74</strain>
    </source>
</reference>
<protein>
    <submittedName>
        <fullName evidence="1">Uncharacterized protein</fullName>
    </submittedName>
</protein>
<dbReference type="AlphaFoldDB" id="A0A1A7BF00"/>
<dbReference type="Proteomes" id="UP000092484">
    <property type="component" value="Unassembled WGS sequence"/>
</dbReference>
<dbReference type="EMBL" id="LZYB01000006">
    <property type="protein sequence ID" value="OBV10326.1"/>
    <property type="molecule type" value="Genomic_DNA"/>
</dbReference>